<gene>
    <name evidence="2" type="ORF">EV148_105221</name>
</gene>
<keyword evidence="3" id="KW-1185">Reference proteome</keyword>
<dbReference type="AlphaFoldDB" id="A0A4R2I8V8"/>
<evidence type="ECO:0000256" key="1">
    <source>
        <dbReference type="SAM" id="SignalP"/>
    </source>
</evidence>
<sequence>MLPARNVRRLLRLAVMLVCTASGASAFAQSHSPDAMLRDGFEGAAAGPTNDADASRFLAQATFGPTDADIAHLRAIGYQAWLNEQFAAPPTFEMDYLDWVGNTLHEQVGHQNRREAWFLAALGGPDPANNALIHTDQLRQRMAFALSEILVVSDQNAQLAEFPESIAYYYDILVANAFGNYRALLEQVTLSPAMGTYLNMRGNQRADPTRNIHPDENYAREINQLFSIGLVMLKPDGTPQLDAGGHPIPTYSQATISAFAHVFTGWNWYDCDDNGFDNFTDCGPDYTTGENWLHPMAPYDQPNHPRNGDPSYHDNGTGPNDMHAKQLLVYPGAQAGGVLADGGSAASDLQFALDNIYGHPNVGPFIARQLIQRLVTSNPSPAYVKRVADVFNANRTSPNQLRAVAQAILLDPEARYGHLYSDKYGKLREPLIALTHFWRAMDARHTCGRNFTQGTVQYHYANQPYRYAGYSTAWGTDDDQYGSGVAQAPMNAFSVFNFFKPSYLPPGEMTQGNLVGPEFQLQTESVIANTANSVEGRAFYFDVARVCDAGDDFGEVKVNHAKDLALAGSGSGGAADPADRLVDAYNKRFMSGQMSPFMRQTLLTYLNRINSSWTEGVSDWRLWRIHTALYLIFNSPEYMVQK</sequence>
<feature type="signal peptide" evidence="1">
    <location>
        <begin position="1"/>
        <end position="28"/>
    </location>
</feature>
<dbReference type="Pfam" id="PF08811">
    <property type="entry name" value="DUF1800"/>
    <property type="match status" value="1"/>
</dbReference>
<reference evidence="2 3" key="1">
    <citation type="journal article" date="2015" name="Stand. Genomic Sci.">
        <title>Genomic Encyclopedia of Bacterial and Archaeal Type Strains, Phase III: the genomes of soil and plant-associated and newly described type strains.</title>
        <authorList>
            <person name="Whitman W.B."/>
            <person name="Woyke T."/>
            <person name="Klenk H.P."/>
            <person name="Zhou Y."/>
            <person name="Lilburn T.G."/>
            <person name="Beck B.J."/>
            <person name="De Vos P."/>
            <person name="Vandamme P."/>
            <person name="Eisen J.A."/>
            <person name="Garrity G."/>
            <person name="Hugenholtz P."/>
            <person name="Kyrpides N.C."/>
        </authorList>
    </citation>
    <scope>NUCLEOTIDE SEQUENCE [LARGE SCALE GENOMIC DNA]</scope>
    <source>
        <strain evidence="2 3">A3</strain>
    </source>
</reference>
<name>A0A4R2I8V8_9GAMM</name>
<accession>A0A4R2I8V8</accession>
<dbReference type="EMBL" id="SLWQ01000005">
    <property type="protein sequence ID" value="TCO40426.1"/>
    <property type="molecule type" value="Genomic_DNA"/>
</dbReference>
<dbReference type="PANTHER" id="PTHR43737:SF1">
    <property type="entry name" value="DUF1501 DOMAIN-CONTAINING PROTEIN"/>
    <property type="match status" value="1"/>
</dbReference>
<evidence type="ECO:0000313" key="2">
    <source>
        <dbReference type="EMBL" id="TCO40426.1"/>
    </source>
</evidence>
<organism evidence="2 3">
    <name type="scientific">Dokdonella fugitiva</name>
    <dbReference type="NCBI Taxonomy" id="328517"/>
    <lineage>
        <taxon>Bacteria</taxon>
        <taxon>Pseudomonadati</taxon>
        <taxon>Pseudomonadota</taxon>
        <taxon>Gammaproteobacteria</taxon>
        <taxon>Lysobacterales</taxon>
        <taxon>Rhodanobacteraceae</taxon>
        <taxon>Dokdonella</taxon>
    </lineage>
</organism>
<dbReference type="InterPro" id="IPR014917">
    <property type="entry name" value="DUF1800"/>
</dbReference>
<comment type="caution">
    <text evidence="2">The sequence shown here is derived from an EMBL/GenBank/DDBJ whole genome shotgun (WGS) entry which is preliminary data.</text>
</comment>
<feature type="chain" id="PRO_5020578493" evidence="1">
    <location>
        <begin position="29"/>
        <end position="642"/>
    </location>
</feature>
<evidence type="ECO:0000313" key="3">
    <source>
        <dbReference type="Proteomes" id="UP000294862"/>
    </source>
</evidence>
<keyword evidence="1" id="KW-0732">Signal</keyword>
<dbReference type="Proteomes" id="UP000294862">
    <property type="component" value="Unassembled WGS sequence"/>
</dbReference>
<proteinExistence type="predicted"/>
<dbReference type="PANTHER" id="PTHR43737">
    <property type="entry name" value="BLL7424 PROTEIN"/>
    <property type="match status" value="1"/>
</dbReference>
<protein>
    <submittedName>
        <fullName evidence="2">Uncharacterized protein DUF1800</fullName>
    </submittedName>
</protein>